<dbReference type="EMBL" id="CP028901">
    <property type="protein sequence ID" value="AWB34932.1"/>
    <property type="molecule type" value="Genomic_DNA"/>
</dbReference>
<protein>
    <submittedName>
        <fullName evidence="1">Formate dehydrogenase</fullName>
    </submittedName>
</protein>
<dbReference type="RefSeq" id="WP_108622342.1">
    <property type="nucleotide sequence ID" value="NZ_CP028901.1"/>
</dbReference>
<organism evidence="1 2">
    <name type="scientific">Orrella marina</name>
    <dbReference type="NCBI Taxonomy" id="2163011"/>
    <lineage>
        <taxon>Bacteria</taxon>
        <taxon>Pseudomonadati</taxon>
        <taxon>Pseudomonadota</taxon>
        <taxon>Betaproteobacteria</taxon>
        <taxon>Burkholderiales</taxon>
        <taxon>Alcaligenaceae</taxon>
        <taxon>Orrella</taxon>
    </lineage>
</organism>
<keyword evidence="2" id="KW-1185">Reference proteome</keyword>
<accession>A0A2R4XMA4</accession>
<evidence type="ECO:0000313" key="1">
    <source>
        <dbReference type="EMBL" id="AWB34932.1"/>
    </source>
</evidence>
<proteinExistence type="predicted"/>
<name>A0A2R4XMA4_9BURK</name>
<sequence length="95" mass="10514">MNIGQLVRMANQIGAFFVTMPDQDKALEGIAEHLRKFWEPRMRRELLAFLDQHPDGRSGDVVLDPVVCKAVDSHRIALTPMKPAPSATTAASSDQ</sequence>
<dbReference type="Proteomes" id="UP000244571">
    <property type="component" value="Chromosome"/>
</dbReference>
<dbReference type="Pfam" id="PF11390">
    <property type="entry name" value="FdsD"/>
    <property type="match status" value="1"/>
</dbReference>
<evidence type="ECO:0000313" key="2">
    <source>
        <dbReference type="Proteomes" id="UP000244571"/>
    </source>
</evidence>
<dbReference type="AlphaFoldDB" id="A0A2R4XMA4"/>
<dbReference type="KEGG" id="boz:DBV39_15710"/>
<reference evidence="1 2" key="1">
    <citation type="submission" date="2018-04" db="EMBL/GenBank/DDBJ databases">
        <title>Bordetella sp. HZ20 isolated from seawater.</title>
        <authorList>
            <person name="Sun C."/>
        </authorList>
    </citation>
    <scope>NUCLEOTIDE SEQUENCE [LARGE SCALE GENOMIC DNA]</scope>
    <source>
        <strain evidence="1 2">HZ20</strain>
    </source>
</reference>
<dbReference type="OrthoDB" id="8527650at2"/>
<gene>
    <name evidence="1" type="ORF">DBV39_15710</name>
</gene>
<dbReference type="InterPro" id="IPR021074">
    <property type="entry name" value="Formate_DH_dsu"/>
</dbReference>